<dbReference type="GO" id="GO:0006360">
    <property type="term" value="P:transcription by RNA polymerase I"/>
    <property type="evidence" value="ECO:0007669"/>
    <property type="project" value="EnsemblFungi"/>
</dbReference>
<evidence type="ECO:0000256" key="1">
    <source>
        <dbReference type="ARBA" id="ARBA00004123"/>
    </source>
</evidence>
<feature type="domain" description="Protein kinase" evidence="12">
    <location>
        <begin position="5"/>
        <end position="295"/>
    </location>
</feature>
<evidence type="ECO:0000256" key="10">
    <source>
        <dbReference type="PROSITE-ProRule" id="PRU10141"/>
    </source>
</evidence>
<comment type="subcellular location">
    <subcellularLocation>
        <location evidence="1">Nucleus</location>
    </subcellularLocation>
</comment>
<dbReference type="GO" id="GO:0016251">
    <property type="term" value="F:RNA polymerase II general transcription initiation factor activity"/>
    <property type="evidence" value="ECO:0007669"/>
    <property type="project" value="EnsemblFungi"/>
</dbReference>
<dbReference type="VEuPathDB" id="MicrosporidiaDB:SLOPH_1504"/>
<dbReference type="GO" id="GO:0140836">
    <property type="term" value="F:RNA polymerase II CTD heptapeptide repeat S5 kinase activity"/>
    <property type="evidence" value="ECO:0007669"/>
    <property type="project" value="EnsemblFungi"/>
</dbReference>
<dbReference type="GO" id="GO:0006995">
    <property type="term" value="P:cellular response to nitrogen starvation"/>
    <property type="evidence" value="ECO:0007669"/>
    <property type="project" value="EnsemblFungi"/>
</dbReference>
<evidence type="ECO:0000259" key="12">
    <source>
        <dbReference type="PROSITE" id="PS50011"/>
    </source>
</evidence>
<keyword evidence="7 13" id="KW-0418">Kinase</keyword>
<dbReference type="Pfam" id="PF00069">
    <property type="entry name" value="Pkinase"/>
    <property type="match status" value="1"/>
</dbReference>
<dbReference type="InterPro" id="IPR000719">
    <property type="entry name" value="Prot_kinase_dom"/>
</dbReference>
<dbReference type="STRING" id="1358809.S7XLU3"/>
<evidence type="ECO:0000256" key="4">
    <source>
        <dbReference type="ARBA" id="ARBA00022527"/>
    </source>
</evidence>
<dbReference type="HOGENOM" id="CLU_000288_181_6_1"/>
<dbReference type="GO" id="GO:0006289">
    <property type="term" value="P:nucleotide-excision repair"/>
    <property type="evidence" value="ECO:0007669"/>
    <property type="project" value="EnsemblFungi"/>
</dbReference>
<keyword evidence="5" id="KW-0808">Transferase</keyword>
<dbReference type="Gene3D" id="3.30.200.20">
    <property type="entry name" value="Phosphorylase Kinase, domain 1"/>
    <property type="match status" value="1"/>
</dbReference>
<dbReference type="Gene3D" id="1.10.510.10">
    <property type="entry name" value="Transferase(Phosphotransferase) domain 1"/>
    <property type="match status" value="1"/>
</dbReference>
<dbReference type="InterPro" id="IPR017441">
    <property type="entry name" value="Protein_kinase_ATP_BS"/>
</dbReference>
<dbReference type="OrthoDB" id="1732493at2759"/>
<dbReference type="InterPro" id="IPR050108">
    <property type="entry name" value="CDK"/>
</dbReference>
<dbReference type="PANTHER" id="PTHR24056">
    <property type="entry name" value="CELL DIVISION PROTEIN KINASE"/>
    <property type="match status" value="1"/>
</dbReference>
<dbReference type="PROSITE" id="PS00108">
    <property type="entry name" value="PROTEIN_KINASE_ST"/>
    <property type="match status" value="1"/>
</dbReference>
<comment type="similarity">
    <text evidence="2">Belongs to the protein kinase superfamily. CMGC Ser/Thr protein kinase family. CDC2/CDKX subfamily.</text>
</comment>
<evidence type="ECO:0000313" key="13">
    <source>
        <dbReference type="EMBL" id="EPR80059.1"/>
    </source>
</evidence>
<accession>S7XLU3</accession>
<dbReference type="GO" id="GO:0000785">
    <property type="term" value="C:chromatin"/>
    <property type="evidence" value="ECO:0007669"/>
    <property type="project" value="EnsemblFungi"/>
</dbReference>
<keyword evidence="6 10" id="KW-0547">Nucleotide-binding</keyword>
<evidence type="ECO:0000256" key="2">
    <source>
        <dbReference type="ARBA" id="ARBA00006485"/>
    </source>
</evidence>
<dbReference type="OMA" id="GIHHCHR"/>
<dbReference type="GO" id="GO:0070985">
    <property type="term" value="C:transcription factor TFIIK complex"/>
    <property type="evidence" value="ECO:0007669"/>
    <property type="project" value="EnsemblFungi"/>
</dbReference>
<dbReference type="InterPro" id="IPR008271">
    <property type="entry name" value="Ser/Thr_kinase_AS"/>
</dbReference>
<dbReference type="Proteomes" id="UP000014978">
    <property type="component" value="Unassembled WGS sequence"/>
</dbReference>
<dbReference type="GO" id="GO:0006370">
    <property type="term" value="P:7-methylguanosine mRNA capping"/>
    <property type="evidence" value="ECO:0007669"/>
    <property type="project" value="EnsemblFungi"/>
</dbReference>
<dbReference type="FunFam" id="1.10.510.10:FF:000624">
    <property type="entry name" value="Mitogen-activated protein kinase"/>
    <property type="match status" value="1"/>
</dbReference>
<dbReference type="SMART" id="SM00220">
    <property type="entry name" value="S_TKc"/>
    <property type="match status" value="1"/>
</dbReference>
<evidence type="ECO:0000313" key="14">
    <source>
        <dbReference type="Proteomes" id="UP000014978"/>
    </source>
</evidence>
<sequence>MSSFYIRRSKIGEGAYAVIYKSEEYEGESDSKIVKETILPMKRVVAIKKIKNRTAGIDGSAIREIKALRAINDKYVIRIHDVFFHNDSLNIVLEHVRCSLESIIKNKNIIFMPSDIKAWMYMIVRGVFAMHKKFFIHRDIKPSNILIDSQGVIKIADLGLARSIGLDHFTPTVATRWYRSPELLFGSNLYGFCVDIWSIGCIFAELFLRVPYLPGNDDINQLDTIFRALGTPTEKEWPQMKMLPDYIELPNYPKTPLNALFTGASKDALDLMGKMFIYNPPMRITTKNILQHEYFKNSPKPTRRSDIFDGIKE</sequence>
<gene>
    <name evidence="13" type="ORF">SLOPH_1504</name>
</gene>
<keyword evidence="9" id="KW-0539">Nucleus</keyword>
<dbReference type="AlphaFoldDB" id="S7XLU3"/>
<dbReference type="GO" id="GO:0005524">
    <property type="term" value="F:ATP binding"/>
    <property type="evidence" value="ECO:0007669"/>
    <property type="project" value="UniProtKB-UniRule"/>
</dbReference>
<protein>
    <recommendedName>
        <fullName evidence="3">[RNA-polymerase]-subunit kinase</fullName>
        <ecNumber evidence="3">2.7.11.23</ecNumber>
    </recommendedName>
</protein>
<dbReference type="FunCoup" id="S7XLU3">
    <property type="interactions" value="281"/>
</dbReference>
<dbReference type="InterPro" id="IPR011009">
    <property type="entry name" value="Kinase-like_dom_sf"/>
</dbReference>
<keyword evidence="8 10" id="KW-0067">ATP-binding</keyword>
<name>S7XLU3_SPRLO</name>
<keyword evidence="14" id="KW-1185">Reference proteome</keyword>
<dbReference type="GO" id="GO:0004693">
    <property type="term" value="F:cyclin-dependent protein serine/threonine kinase activity"/>
    <property type="evidence" value="ECO:0007669"/>
    <property type="project" value="EnsemblFungi"/>
</dbReference>
<dbReference type="GO" id="GO:0010508">
    <property type="term" value="P:positive regulation of autophagy"/>
    <property type="evidence" value="ECO:0007669"/>
    <property type="project" value="EnsemblFungi"/>
</dbReference>
<dbReference type="GO" id="GO:0005829">
    <property type="term" value="C:cytosol"/>
    <property type="evidence" value="ECO:0007669"/>
    <property type="project" value="EnsemblFungi"/>
</dbReference>
<reference evidence="14" key="1">
    <citation type="journal article" date="2013" name="PLoS Genet.">
        <title>The genome of Spraguea lophii and the basis of host-microsporidian interactions.</title>
        <authorList>
            <person name="Campbell S.E."/>
            <person name="Williams T.A."/>
            <person name="Yousuf A."/>
            <person name="Soanes D.M."/>
            <person name="Paszkiewicz K.H."/>
            <person name="Williams B.A.P."/>
        </authorList>
    </citation>
    <scope>NUCLEOTIDE SEQUENCE [LARGE SCALE GENOMIC DNA]</scope>
    <source>
        <strain evidence="14">42_110</strain>
    </source>
</reference>
<evidence type="ECO:0000256" key="6">
    <source>
        <dbReference type="ARBA" id="ARBA00022741"/>
    </source>
</evidence>
<evidence type="ECO:0000256" key="9">
    <source>
        <dbReference type="ARBA" id="ARBA00023242"/>
    </source>
</evidence>
<evidence type="ECO:0000256" key="7">
    <source>
        <dbReference type="ARBA" id="ARBA00022777"/>
    </source>
</evidence>
<feature type="binding site" evidence="10">
    <location>
        <position position="42"/>
    </location>
    <ligand>
        <name>ATP</name>
        <dbReference type="ChEBI" id="CHEBI:30616"/>
    </ligand>
</feature>
<dbReference type="GO" id="GO:0032968">
    <property type="term" value="P:positive regulation of transcription elongation by RNA polymerase II"/>
    <property type="evidence" value="ECO:0007669"/>
    <property type="project" value="EnsemblFungi"/>
</dbReference>
<evidence type="ECO:0000256" key="5">
    <source>
        <dbReference type="ARBA" id="ARBA00022679"/>
    </source>
</evidence>
<evidence type="ECO:0000256" key="11">
    <source>
        <dbReference type="RuleBase" id="RU000304"/>
    </source>
</evidence>
<organism evidence="13 14">
    <name type="scientific">Spraguea lophii (strain 42_110)</name>
    <name type="common">Microsporidian parasite</name>
    <dbReference type="NCBI Taxonomy" id="1358809"/>
    <lineage>
        <taxon>Eukaryota</taxon>
        <taxon>Fungi</taxon>
        <taxon>Fungi incertae sedis</taxon>
        <taxon>Microsporidia</taxon>
        <taxon>Spragueidae</taxon>
        <taxon>Spraguea</taxon>
    </lineage>
</organism>
<comment type="caution">
    <text evidence="13">The sequence shown here is derived from an EMBL/GenBank/DDBJ whole genome shotgun (WGS) entry which is preliminary data.</text>
</comment>
<keyword evidence="4 11" id="KW-0723">Serine/threonine-protein kinase</keyword>
<dbReference type="InParanoid" id="S7XLU3"/>
<proteinExistence type="inferred from homology"/>
<dbReference type="EC" id="2.7.11.23" evidence="3"/>
<dbReference type="GO" id="GO:1905866">
    <property type="term" value="P:positive regulation of Atg1/ULK1 kinase complex assembly"/>
    <property type="evidence" value="ECO:0007669"/>
    <property type="project" value="EnsemblFungi"/>
</dbReference>
<dbReference type="SUPFAM" id="SSF56112">
    <property type="entry name" value="Protein kinase-like (PK-like)"/>
    <property type="match status" value="1"/>
</dbReference>
<evidence type="ECO:0000256" key="8">
    <source>
        <dbReference type="ARBA" id="ARBA00022840"/>
    </source>
</evidence>
<dbReference type="EMBL" id="ATCN01000025">
    <property type="protein sequence ID" value="EPR80059.1"/>
    <property type="molecule type" value="Genomic_DNA"/>
</dbReference>
<dbReference type="GO" id="GO:0060261">
    <property type="term" value="P:positive regulation of transcription initiation by RNA polymerase II"/>
    <property type="evidence" value="ECO:0007669"/>
    <property type="project" value="EnsemblFungi"/>
</dbReference>
<dbReference type="PANTHER" id="PTHR24056:SF0">
    <property type="entry name" value="CYCLIN-DEPENDENT KINASE 7"/>
    <property type="match status" value="1"/>
</dbReference>
<evidence type="ECO:0000256" key="3">
    <source>
        <dbReference type="ARBA" id="ARBA00012409"/>
    </source>
</evidence>
<dbReference type="PROSITE" id="PS50011">
    <property type="entry name" value="PROTEIN_KINASE_DOM"/>
    <property type="match status" value="1"/>
</dbReference>
<dbReference type="PROSITE" id="PS00107">
    <property type="entry name" value="PROTEIN_KINASE_ATP"/>
    <property type="match status" value="1"/>
</dbReference>
<dbReference type="GO" id="GO:0006367">
    <property type="term" value="P:transcription initiation at RNA polymerase II promoter"/>
    <property type="evidence" value="ECO:0007669"/>
    <property type="project" value="EnsemblFungi"/>
</dbReference>